<comment type="caution">
    <text evidence="1">The sequence shown here is derived from an EMBL/GenBank/DDBJ whole genome shotgun (WGS) entry which is preliminary data.</text>
</comment>
<dbReference type="EMBL" id="MU865929">
    <property type="protein sequence ID" value="KAK4451194.1"/>
    <property type="molecule type" value="Genomic_DNA"/>
</dbReference>
<evidence type="ECO:0008006" key="3">
    <source>
        <dbReference type="Google" id="ProtNLM"/>
    </source>
</evidence>
<accession>A0AAV9GT81</accession>
<protein>
    <recommendedName>
        <fullName evidence="3">Secreted protein</fullName>
    </recommendedName>
</protein>
<dbReference type="AlphaFoldDB" id="A0AAV9GT81"/>
<reference evidence="1" key="2">
    <citation type="submission" date="2023-05" db="EMBL/GenBank/DDBJ databases">
        <authorList>
            <consortium name="Lawrence Berkeley National Laboratory"/>
            <person name="Steindorff A."/>
            <person name="Hensen N."/>
            <person name="Bonometti L."/>
            <person name="Westerberg I."/>
            <person name="Brannstrom I.O."/>
            <person name="Guillou S."/>
            <person name="Cros-Aarteil S."/>
            <person name="Calhoun S."/>
            <person name="Haridas S."/>
            <person name="Kuo A."/>
            <person name="Mondo S."/>
            <person name="Pangilinan J."/>
            <person name="Riley R."/>
            <person name="Labutti K."/>
            <person name="Andreopoulos B."/>
            <person name="Lipzen A."/>
            <person name="Chen C."/>
            <person name="Yanf M."/>
            <person name="Daum C."/>
            <person name="Ng V."/>
            <person name="Clum A."/>
            <person name="Ohm R."/>
            <person name="Martin F."/>
            <person name="Silar P."/>
            <person name="Natvig D."/>
            <person name="Lalanne C."/>
            <person name="Gautier V."/>
            <person name="Ament-Velasquez S.L."/>
            <person name="Kruys A."/>
            <person name="Hutchinson M.I."/>
            <person name="Powell A.J."/>
            <person name="Barry K."/>
            <person name="Miller A.N."/>
            <person name="Grigoriev I.V."/>
            <person name="Debuchy R."/>
            <person name="Gladieux P."/>
            <person name="Thoren M.H."/>
            <person name="Johannesson H."/>
        </authorList>
    </citation>
    <scope>NUCLEOTIDE SEQUENCE</scope>
    <source>
        <strain evidence="1">PSN243</strain>
    </source>
</reference>
<reference evidence="1" key="1">
    <citation type="journal article" date="2023" name="Mol. Phylogenet. Evol.">
        <title>Genome-scale phylogeny and comparative genomics of the fungal order Sordariales.</title>
        <authorList>
            <person name="Hensen N."/>
            <person name="Bonometti L."/>
            <person name="Westerberg I."/>
            <person name="Brannstrom I.O."/>
            <person name="Guillou S."/>
            <person name="Cros-Aarteil S."/>
            <person name="Calhoun S."/>
            <person name="Haridas S."/>
            <person name="Kuo A."/>
            <person name="Mondo S."/>
            <person name="Pangilinan J."/>
            <person name="Riley R."/>
            <person name="LaButti K."/>
            <person name="Andreopoulos B."/>
            <person name="Lipzen A."/>
            <person name="Chen C."/>
            <person name="Yan M."/>
            <person name="Daum C."/>
            <person name="Ng V."/>
            <person name="Clum A."/>
            <person name="Steindorff A."/>
            <person name="Ohm R.A."/>
            <person name="Martin F."/>
            <person name="Silar P."/>
            <person name="Natvig D.O."/>
            <person name="Lalanne C."/>
            <person name="Gautier V."/>
            <person name="Ament-Velasquez S.L."/>
            <person name="Kruys A."/>
            <person name="Hutchinson M.I."/>
            <person name="Powell A.J."/>
            <person name="Barry K."/>
            <person name="Miller A.N."/>
            <person name="Grigoriev I.V."/>
            <person name="Debuchy R."/>
            <person name="Gladieux P."/>
            <person name="Hiltunen Thoren M."/>
            <person name="Johannesson H."/>
        </authorList>
    </citation>
    <scope>NUCLEOTIDE SEQUENCE</scope>
    <source>
        <strain evidence="1">PSN243</strain>
    </source>
</reference>
<keyword evidence="2" id="KW-1185">Reference proteome</keyword>
<evidence type="ECO:0000313" key="1">
    <source>
        <dbReference type="EMBL" id="KAK4451194.1"/>
    </source>
</evidence>
<name>A0AAV9GT81_9PEZI</name>
<evidence type="ECO:0000313" key="2">
    <source>
        <dbReference type="Proteomes" id="UP001321760"/>
    </source>
</evidence>
<proteinExistence type="predicted"/>
<organism evidence="1 2">
    <name type="scientific">Podospora aff. communis PSN243</name>
    <dbReference type="NCBI Taxonomy" id="3040156"/>
    <lineage>
        <taxon>Eukaryota</taxon>
        <taxon>Fungi</taxon>
        <taxon>Dikarya</taxon>
        <taxon>Ascomycota</taxon>
        <taxon>Pezizomycotina</taxon>
        <taxon>Sordariomycetes</taxon>
        <taxon>Sordariomycetidae</taxon>
        <taxon>Sordariales</taxon>
        <taxon>Podosporaceae</taxon>
        <taxon>Podospora</taxon>
    </lineage>
</organism>
<sequence>MLHAPAGLTWFRFLWSATGRTSLGDSWGETHPFGGLTVPRFSMWAWLAATAALPTPCLMTSTIKVSGMSIALKHDTENKGDRLIGLHVRASSLFKSLAARPRCPTSQISTLKAGKKKYATGERASLGASSMGSSKKSTVLTY</sequence>
<dbReference type="Proteomes" id="UP001321760">
    <property type="component" value="Unassembled WGS sequence"/>
</dbReference>
<gene>
    <name evidence="1" type="ORF">QBC34DRAFT_401505</name>
</gene>